<dbReference type="Pfam" id="PF08282">
    <property type="entry name" value="Hydrolase_3"/>
    <property type="match status" value="1"/>
</dbReference>
<evidence type="ECO:0000313" key="1">
    <source>
        <dbReference type="EMBL" id="ORX99195.1"/>
    </source>
</evidence>
<proteinExistence type="predicted"/>
<dbReference type="InParanoid" id="A0A1Y1YMH2"/>
<dbReference type="EMBL" id="MCFE01000101">
    <property type="protein sequence ID" value="ORX99195.1"/>
    <property type="molecule type" value="Genomic_DNA"/>
</dbReference>
<accession>A0A1Y1YMH2</accession>
<name>A0A1Y1YMH2_9FUNG</name>
<reference evidence="1 2" key="1">
    <citation type="submission" date="2016-07" db="EMBL/GenBank/DDBJ databases">
        <title>Pervasive Adenine N6-methylation of Active Genes in Fungi.</title>
        <authorList>
            <consortium name="DOE Joint Genome Institute"/>
            <person name="Mondo S.J."/>
            <person name="Dannebaum R.O."/>
            <person name="Kuo R.C."/>
            <person name="Labutti K."/>
            <person name="Haridas S."/>
            <person name="Kuo A."/>
            <person name="Salamov A."/>
            <person name="Ahrendt S.R."/>
            <person name="Lipzen A."/>
            <person name="Sullivan W."/>
            <person name="Andreopoulos W.B."/>
            <person name="Clum A."/>
            <person name="Lindquist E."/>
            <person name="Daum C."/>
            <person name="Ramamoorthy G.K."/>
            <person name="Gryganskyi A."/>
            <person name="Culley D."/>
            <person name="Magnuson J.K."/>
            <person name="James T.Y."/>
            <person name="O'Malley M.A."/>
            <person name="Stajich J.E."/>
            <person name="Spatafora J.W."/>
            <person name="Visel A."/>
            <person name="Grigoriev I.V."/>
        </authorList>
    </citation>
    <scope>NUCLEOTIDE SEQUENCE [LARGE SCALE GENOMIC DNA]</scope>
    <source>
        <strain evidence="1 2">CBS 931.73</strain>
    </source>
</reference>
<organism evidence="1 2">
    <name type="scientific">Basidiobolus meristosporus CBS 931.73</name>
    <dbReference type="NCBI Taxonomy" id="1314790"/>
    <lineage>
        <taxon>Eukaryota</taxon>
        <taxon>Fungi</taxon>
        <taxon>Fungi incertae sedis</taxon>
        <taxon>Zoopagomycota</taxon>
        <taxon>Entomophthoromycotina</taxon>
        <taxon>Basidiobolomycetes</taxon>
        <taxon>Basidiobolales</taxon>
        <taxon>Basidiobolaceae</taxon>
        <taxon>Basidiobolus</taxon>
    </lineage>
</organism>
<sequence length="274" mass="29862">MPSLSIPLLPFSLEPYEVDQLATKLCVSHPDILRIMTAGDIVFLWSNRRRLLGVFDFDGTLAGLGGSLTESRKDFLRALNHQFPICINSAQALGYLLENAGRDVFAAISSECGVEILGIDGQVSSSNTPDYSLYLLEMRNYLRLRGWGKLRVNEKVAGFAVDLRDVSPQVYAAVCGKVTELASDSDFRCVPTPGYVDLCLVSENKGKALDTLKKQFPDRVVIAAGDGSSDLPMLKKADLAFAVGGLQCQHAVDVAGPDELYRVLQWLAYTASLP</sequence>
<evidence type="ECO:0000313" key="2">
    <source>
        <dbReference type="Proteomes" id="UP000193498"/>
    </source>
</evidence>
<gene>
    <name evidence="1" type="ORF">K493DRAFT_299534</name>
</gene>
<dbReference type="AlphaFoldDB" id="A0A1Y1YMH2"/>
<dbReference type="SUPFAM" id="SSF56784">
    <property type="entry name" value="HAD-like"/>
    <property type="match status" value="1"/>
</dbReference>
<dbReference type="InterPro" id="IPR036412">
    <property type="entry name" value="HAD-like_sf"/>
</dbReference>
<comment type="caution">
    <text evidence="1">The sequence shown here is derived from an EMBL/GenBank/DDBJ whole genome shotgun (WGS) entry which is preliminary data.</text>
</comment>
<keyword evidence="2" id="KW-1185">Reference proteome</keyword>
<dbReference type="InterPro" id="IPR023214">
    <property type="entry name" value="HAD_sf"/>
</dbReference>
<dbReference type="Proteomes" id="UP000193498">
    <property type="component" value="Unassembled WGS sequence"/>
</dbReference>
<protein>
    <submittedName>
        <fullName evidence="1">HAD-like protein</fullName>
    </submittedName>
</protein>
<dbReference type="Gene3D" id="3.40.50.1000">
    <property type="entry name" value="HAD superfamily/HAD-like"/>
    <property type="match status" value="1"/>
</dbReference>